<gene>
    <name evidence="1" type="ORF">EI982_04830</name>
</gene>
<evidence type="ECO:0000313" key="1">
    <source>
        <dbReference type="EMBL" id="QGX94154.1"/>
    </source>
</evidence>
<dbReference type="InterPro" id="IPR023393">
    <property type="entry name" value="START-like_dom_sf"/>
</dbReference>
<dbReference type="EMBL" id="CP034345">
    <property type="protein sequence ID" value="QGX94154.1"/>
    <property type="molecule type" value="Genomic_DNA"/>
</dbReference>
<dbReference type="SUPFAM" id="SSF55961">
    <property type="entry name" value="Bet v1-like"/>
    <property type="match status" value="1"/>
</dbReference>
<protein>
    <submittedName>
        <fullName evidence="1">SRPBCC family protein</fullName>
    </submittedName>
</protein>
<accession>A0A6B9F722</accession>
<proteinExistence type="predicted"/>
<reference evidence="1 2" key="1">
    <citation type="submission" date="2018-12" db="EMBL/GenBank/DDBJ databases">
        <title>Complete genome sequence of Haloplanus rallus MBLA0036.</title>
        <authorList>
            <person name="Nam Y.-d."/>
            <person name="Kang J."/>
            <person name="Chung W.-H."/>
            <person name="Park Y.S."/>
        </authorList>
    </citation>
    <scope>NUCLEOTIDE SEQUENCE [LARGE SCALE GENOMIC DNA]</scope>
    <source>
        <strain evidence="1 2">MBLA0036</strain>
    </source>
</reference>
<dbReference type="RefSeq" id="WP_157688391.1">
    <property type="nucleotide sequence ID" value="NZ_CP034345.1"/>
</dbReference>
<dbReference type="GeneID" id="99245290"/>
<sequence>METVSVSRTISGPESAVRDAILDVEPFMLSAGFDEVTVDGDEIHLVNRVGIAQLELALRRIEEPDAVLAYEQAEGIFESMRTVYRIEDAGEAGVRVEAETDFSLDVALVGDLLDATVIKRQRRRELDAQFDHLESLFA</sequence>
<evidence type="ECO:0000313" key="2">
    <source>
        <dbReference type="Proteomes" id="UP000428325"/>
    </source>
</evidence>
<dbReference type="Gene3D" id="3.30.530.20">
    <property type="match status" value="1"/>
</dbReference>
<organism evidence="1 2">
    <name type="scientific">Haloplanus rallus</name>
    <dbReference type="NCBI Taxonomy" id="1816183"/>
    <lineage>
        <taxon>Archaea</taxon>
        <taxon>Methanobacteriati</taxon>
        <taxon>Methanobacteriota</taxon>
        <taxon>Stenosarchaea group</taxon>
        <taxon>Halobacteria</taxon>
        <taxon>Halobacteriales</taxon>
        <taxon>Haloferacaceae</taxon>
        <taxon>Haloplanus</taxon>
    </lineage>
</organism>
<dbReference type="OrthoDB" id="303611at2157"/>
<keyword evidence="2" id="KW-1185">Reference proteome</keyword>
<name>A0A6B9F722_9EURY</name>
<dbReference type="KEGG" id="hra:EI982_04830"/>
<dbReference type="Proteomes" id="UP000428325">
    <property type="component" value="Chromosome"/>
</dbReference>
<dbReference type="AlphaFoldDB" id="A0A6B9F722"/>